<evidence type="ECO:0000313" key="2">
    <source>
        <dbReference type="Proteomes" id="UP000805193"/>
    </source>
</evidence>
<sequence length="327" mass="36503">MWRTRDKYISYRKTPLTASFDYEWQRTDCDDKGAELSFQGAEFHWQPWKMDQEGRTDDDWIEAYHGDKVDTFDRDSCRGDTSLPTNWSGPQKPQTHRQPDKHQCRFCPHSSYSATAVAIHERTHTGERPFSCDVCKKTFARSPAQNSEPANHRNCSTLDGPRRETSTIDPPEDVFCRICGGLRLHSDGHDRSLLHQSRANGKNGDVSGPRRVDDPAEHQDTIRCFGARLARDPGLAVALLTAAGLQRVAASAPATVPPRPPTPPTEGHAGPSRLQDLIDVDIDLDGRPAVACRPLGRDDDFKPFWAGSAKAVQNDEGKKIHTADIEI</sequence>
<name>A0AC60QKD5_IXOPE</name>
<dbReference type="EMBL" id="JABSTQ010007724">
    <property type="protein sequence ID" value="KAG0435313.1"/>
    <property type="molecule type" value="Genomic_DNA"/>
</dbReference>
<accession>A0AC60QKD5</accession>
<reference evidence="1 2" key="1">
    <citation type="journal article" date="2020" name="Cell">
        <title>Large-Scale Comparative Analyses of Tick Genomes Elucidate Their Genetic Diversity and Vector Capacities.</title>
        <authorList>
            <consortium name="Tick Genome and Microbiome Consortium (TIGMIC)"/>
            <person name="Jia N."/>
            <person name="Wang J."/>
            <person name="Shi W."/>
            <person name="Du L."/>
            <person name="Sun Y."/>
            <person name="Zhan W."/>
            <person name="Jiang J.F."/>
            <person name="Wang Q."/>
            <person name="Zhang B."/>
            <person name="Ji P."/>
            <person name="Bell-Sakyi L."/>
            <person name="Cui X.M."/>
            <person name="Yuan T.T."/>
            <person name="Jiang B.G."/>
            <person name="Yang W.F."/>
            <person name="Lam T.T."/>
            <person name="Chang Q.C."/>
            <person name="Ding S.J."/>
            <person name="Wang X.J."/>
            <person name="Zhu J.G."/>
            <person name="Ruan X.D."/>
            <person name="Zhao L."/>
            <person name="Wei J.T."/>
            <person name="Ye R.Z."/>
            <person name="Que T.C."/>
            <person name="Du C.H."/>
            <person name="Zhou Y.H."/>
            <person name="Cheng J.X."/>
            <person name="Dai P.F."/>
            <person name="Guo W.B."/>
            <person name="Han X.H."/>
            <person name="Huang E.J."/>
            <person name="Li L.F."/>
            <person name="Wei W."/>
            <person name="Gao Y.C."/>
            <person name="Liu J.Z."/>
            <person name="Shao H.Z."/>
            <person name="Wang X."/>
            <person name="Wang C.C."/>
            <person name="Yang T.C."/>
            <person name="Huo Q.B."/>
            <person name="Li W."/>
            <person name="Chen H.Y."/>
            <person name="Chen S.E."/>
            <person name="Zhou L.G."/>
            <person name="Ni X.B."/>
            <person name="Tian J.H."/>
            <person name="Sheng Y."/>
            <person name="Liu T."/>
            <person name="Pan Y.S."/>
            <person name="Xia L.Y."/>
            <person name="Li J."/>
            <person name="Zhao F."/>
            <person name="Cao W.C."/>
        </authorList>
    </citation>
    <scope>NUCLEOTIDE SEQUENCE [LARGE SCALE GENOMIC DNA]</scope>
    <source>
        <strain evidence="1">Iper-2018</strain>
    </source>
</reference>
<evidence type="ECO:0000313" key="1">
    <source>
        <dbReference type="EMBL" id="KAG0435313.1"/>
    </source>
</evidence>
<protein>
    <submittedName>
        <fullName evidence="1">Uncharacterized protein</fullName>
    </submittedName>
</protein>
<comment type="caution">
    <text evidence="1">The sequence shown here is derived from an EMBL/GenBank/DDBJ whole genome shotgun (WGS) entry which is preliminary data.</text>
</comment>
<keyword evidence="2" id="KW-1185">Reference proteome</keyword>
<dbReference type="Proteomes" id="UP000805193">
    <property type="component" value="Unassembled WGS sequence"/>
</dbReference>
<proteinExistence type="predicted"/>
<organism evidence="1 2">
    <name type="scientific">Ixodes persulcatus</name>
    <name type="common">Taiga tick</name>
    <dbReference type="NCBI Taxonomy" id="34615"/>
    <lineage>
        <taxon>Eukaryota</taxon>
        <taxon>Metazoa</taxon>
        <taxon>Ecdysozoa</taxon>
        <taxon>Arthropoda</taxon>
        <taxon>Chelicerata</taxon>
        <taxon>Arachnida</taxon>
        <taxon>Acari</taxon>
        <taxon>Parasitiformes</taxon>
        <taxon>Ixodida</taxon>
        <taxon>Ixodoidea</taxon>
        <taxon>Ixodidae</taxon>
        <taxon>Ixodinae</taxon>
        <taxon>Ixodes</taxon>
    </lineage>
</organism>
<gene>
    <name evidence="1" type="ORF">HPB47_018566</name>
</gene>